<dbReference type="WBParaSite" id="PS1159_v2.g17096.t1">
    <property type="protein sequence ID" value="PS1159_v2.g17096.t1"/>
    <property type="gene ID" value="PS1159_v2.g17096"/>
</dbReference>
<proteinExistence type="predicted"/>
<dbReference type="Proteomes" id="UP000887580">
    <property type="component" value="Unplaced"/>
</dbReference>
<reference evidence="2" key="1">
    <citation type="submission" date="2022-11" db="UniProtKB">
        <authorList>
            <consortium name="WormBaseParasite"/>
        </authorList>
    </citation>
    <scope>IDENTIFICATION</scope>
</reference>
<organism evidence="1 2">
    <name type="scientific">Panagrolaimus sp. PS1159</name>
    <dbReference type="NCBI Taxonomy" id="55785"/>
    <lineage>
        <taxon>Eukaryota</taxon>
        <taxon>Metazoa</taxon>
        <taxon>Ecdysozoa</taxon>
        <taxon>Nematoda</taxon>
        <taxon>Chromadorea</taxon>
        <taxon>Rhabditida</taxon>
        <taxon>Tylenchina</taxon>
        <taxon>Panagrolaimomorpha</taxon>
        <taxon>Panagrolaimoidea</taxon>
        <taxon>Panagrolaimidae</taxon>
        <taxon>Panagrolaimus</taxon>
    </lineage>
</organism>
<sequence length="333" mass="36465">MVNDGGSYKGSIFQRCGGVARNHAEALGRLGCETTLLTAVGNDDLADYLRTKSTVFDISHANIARGISSATYMSVNINGNIVHGFSSIEESIASITPEYILKKELLIAETDYIVIDGNLSENSIKRIIDLAETHRKKVWFEPTDIAKATKILKSDCHLKIHSISPNANEAAKLCEALGYESTQFSQFESNLSNFMEQETVSKFLENVGELRMGFDLFAKNQKLSNVFITLGALGILGIHHDKRTDKVICFPIPPPSAGTKKIVSVSGAGDCFNSGFLASQLYGHGFEQSVQIGRECAKESLLTINAVPESLNCIGEKLMENLVEHVHTEHCRH</sequence>
<accession>A0AC35FFL8</accession>
<evidence type="ECO:0000313" key="2">
    <source>
        <dbReference type="WBParaSite" id="PS1159_v2.g17096.t1"/>
    </source>
</evidence>
<name>A0AC35FFL8_9BILA</name>
<evidence type="ECO:0000313" key="1">
    <source>
        <dbReference type="Proteomes" id="UP000887580"/>
    </source>
</evidence>
<protein>
    <submittedName>
        <fullName evidence="2">Carbohydrate kinase PfkB domain-containing protein</fullName>
    </submittedName>
</protein>